<evidence type="ECO:0000259" key="2">
    <source>
        <dbReference type="Pfam" id="PF17425"/>
    </source>
</evidence>
<evidence type="ECO:0000313" key="3">
    <source>
        <dbReference type="EMBL" id="GAA4875258.1"/>
    </source>
</evidence>
<dbReference type="InterPro" id="IPR038477">
    <property type="entry name" value="ASST_N_sf"/>
</dbReference>
<dbReference type="InterPro" id="IPR053143">
    <property type="entry name" value="Arylsulfate_ST"/>
</dbReference>
<comment type="caution">
    <text evidence="3">The sequence shown here is derived from an EMBL/GenBank/DDBJ whole genome shotgun (WGS) entry which is preliminary data.</text>
</comment>
<dbReference type="Pfam" id="PF05935">
    <property type="entry name" value="Arylsulfotrans"/>
    <property type="match status" value="1"/>
</dbReference>
<accession>A0ABP9EFH6</accession>
<feature type="domain" description="Arylsulfotransferase N-terminal" evidence="2">
    <location>
        <begin position="33"/>
        <end position="117"/>
    </location>
</feature>
<dbReference type="Pfam" id="PF17425">
    <property type="entry name" value="Arylsulfotran_N"/>
    <property type="match status" value="1"/>
</dbReference>
<reference evidence="4" key="1">
    <citation type="journal article" date="2019" name="Int. J. Syst. Evol. Microbiol.">
        <title>The Global Catalogue of Microorganisms (GCM) 10K type strain sequencing project: providing services to taxonomists for standard genome sequencing and annotation.</title>
        <authorList>
            <consortium name="The Broad Institute Genomics Platform"/>
            <consortium name="The Broad Institute Genome Sequencing Center for Infectious Disease"/>
            <person name="Wu L."/>
            <person name="Ma J."/>
        </authorList>
    </citation>
    <scope>NUCLEOTIDE SEQUENCE [LARGE SCALE GENOMIC DNA]</scope>
    <source>
        <strain evidence="4">JCM 18401</strain>
    </source>
</reference>
<proteinExistence type="predicted"/>
<dbReference type="Proteomes" id="UP001499988">
    <property type="component" value="Unassembled WGS sequence"/>
</dbReference>
<evidence type="ECO:0000256" key="1">
    <source>
        <dbReference type="SAM" id="SignalP"/>
    </source>
</evidence>
<dbReference type="PANTHER" id="PTHR35340">
    <property type="entry name" value="PQQ ENZYME REPEAT PROTEIN-RELATED"/>
    <property type="match status" value="1"/>
</dbReference>
<protein>
    <submittedName>
        <fullName evidence="3">Aryl-sulfate sulfotransferase</fullName>
    </submittedName>
</protein>
<organism evidence="3 4">
    <name type="scientific">Ferrimonas pelagia</name>
    <dbReference type="NCBI Taxonomy" id="1177826"/>
    <lineage>
        <taxon>Bacteria</taxon>
        <taxon>Pseudomonadati</taxon>
        <taxon>Pseudomonadota</taxon>
        <taxon>Gammaproteobacteria</taxon>
        <taxon>Alteromonadales</taxon>
        <taxon>Ferrimonadaceae</taxon>
        <taxon>Ferrimonas</taxon>
    </lineage>
</organism>
<gene>
    <name evidence="3" type="ORF">GCM10023333_05640</name>
</gene>
<name>A0ABP9EFH6_9GAMM</name>
<feature type="chain" id="PRO_5045237444" evidence="1">
    <location>
        <begin position="22"/>
        <end position="572"/>
    </location>
</feature>
<dbReference type="InterPro" id="IPR010262">
    <property type="entry name" value="Arylsulfotransferase_bact"/>
</dbReference>
<keyword evidence="1" id="KW-0732">Signal</keyword>
<dbReference type="InterPro" id="IPR035391">
    <property type="entry name" value="Arylsulfotran_N"/>
</dbReference>
<dbReference type="EMBL" id="BAABJZ010000006">
    <property type="protein sequence ID" value="GAA4875258.1"/>
    <property type="molecule type" value="Genomic_DNA"/>
</dbReference>
<evidence type="ECO:0000313" key="4">
    <source>
        <dbReference type="Proteomes" id="UP001499988"/>
    </source>
</evidence>
<dbReference type="Gene3D" id="2.60.40.3100">
    <property type="entry name" value="Arylsulphate sulphotransferase monomer, N-terminal domain"/>
    <property type="match status" value="1"/>
</dbReference>
<dbReference type="PANTHER" id="PTHR35340:SF10">
    <property type="entry name" value="CYTOPLASMIC PROTEIN"/>
    <property type="match status" value="1"/>
</dbReference>
<sequence length="572" mass="64263">MKLMRYHAAAIAVVAALNVQASDSYEALGTFNINPSGNAPLTALIKKSGQPDINKVTVTVAGKGKNGLPISYDVTKESLRHYNGVPVFGLYPDHNNTVTVDYMSQGKQNQQTFNMFTQPINGVSVDGSYAPYESVNPVKVKEGFEDRLYWVNNIIKDSGDQHGLVRNKGGAFEWTYAPVNFITDTQGDIRWYLKHDNIFDTSNPDKVGVLQGVKQTASGDIIFAQGQRYYRMDMLGNMIYERRLPEGYTDFSHEIRELDNGNILIRVAKKDYVRPDGDVVSTVRDHIIEVDQHGKVIDVWDLNTILDPLRDDLLKALDRGAVCLNVDLDSAGQTMEIEPDAPYGDSPGIGTGRNWAHVNSVDYDPTDDSIVLSVRHQGSVKIGRDKEVKWILSPRAGWKNGLEEKVLTPINANGTPIHCTESGLCDGDEFEFSYMQHTAWLAKEKGTLLVFDNGDARHLEQPPFQSMKYSRAVEYKIDMENMTVQQLWQYGKERGYEWYSPITSSVNYEADKDTYLIYAASAGLFEPEKKWPYYVMEVGYGTDDVKVELEIHPSAARNIGYQAININVDVMF</sequence>
<feature type="signal peptide" evidence="1">
    <location>
        <begin position="1"/>
        <end position="21"/>
    </location>
</feature>
<keyword evidence="4" id="KW-1185">Reference proteome</keyword>
<dbReference type="RefSeq" id="WP_345333201.1">
    <property type="nucleotide sequence ID" value="NZ_BAABJZ010000006.1"/>
</dbReference>